<proteinExistence type="predicted"/>
<sequence>MRYLTDETGGNIHDNGTIKITSNSILNVRRHPKNLVDCQSDNYSHSSNGRCPYICFDFKDRRVQLSDYSIKSFSSGQSGGLLRSWVLEVSNDGGSWEEVDCHTEDPTPDGPSITANYKLANASSGFYRYIKLRSTGCSWYNYPSDNYCIYFYFIEFFGKLDESQCK</sequence>
<dbReference type="Proteomes" id="UP001470230">
    <property type="component" value="Unassembled WGS sequence"/>
</dbReference>
<reference evidence="1 2" key="1">
    <citation type="submission" date="2024-04" db="EMBL/GenBank/DDBJ databases">
        <title>Tritrichomonas musculus Genome.</title>
        <authorList>
            <person name="Alves-Ferreira E."/>
            <person name="Grigg M."/>
            <person name="Lorenzi H."/>
            <person name="Galac M."/>
        </authorList>
    </citation>
    <scope>NUCLEOTIDE SEQUENCE [LARGE SCALE GENOMIC DNA]</scope>
    <source>
        <strain evidence="1 2">EAF2021</strain>
    </source>
</reference>
<dbReference type="InterPro" id="IPR008979">
    <property type="entry name" value="Galactose-bd-like_sf"/>
</dbReference>
<name>A0ABR2H5M7_9EUKA</name>
<protein>
    <recommendedName>
        <fullName evidence="3">F5/8 type C domain-containing protein</fullName>
    </recommendedName>
</protein>
<keyword evidence="2" id="KW-1185">Reference proteome</keyword>
<organism evidence="1 2">
    <name type="scientific">Tritrichomonas musculus</name>
    <dbReference type="NCBI Taxonomy" id="1915356"/>
    <lineage>
        <taxon>Eukaryota</taxon>
        <taxon>Metamonada</taxon>
        <taxon>Parabasalia</taxon>
        <taxon>Tritrichomonadida</taxon>
        <taxon>Tritrichomonadidae</taxon>
        <taxon>Tritrichomonas</taxon>
    </lineage>
</organism>
<dbReference type="EMBL" id="JAPFFF010000041">
    <property type="protein sequence ID" value="KAK8841524.1"/>
    <property type="molecule type" value="Genomic_DNA"/>
</dbReference>
<dbReference type="Gene3D" id="2.60.120.260">
    <property type="entry name" value="Galactose-binding domain-like"/>
    <property type="match status" value="1"/>
</dbReference>
<comment type="caution">
    <text evidence="1">The sequence shown here is derived from an EMBL/GenBank/DDBJ whole genome shotgun (WGS) entry which is preliminary data.</text>
</comment>
<accession>A0ABR2H5M7</accession>
<evidence type="ECO:0000313" key="2">
    <source>
        <dbReference type="Proteomes" id="UP001470230"/>
    </source>
</evidence>
<evidence type="ECO:0008006" key="3">
    <source>
        <dbReference type="Google" id="ProtNLM"/>
    </source>
</evidence>
<gene>
    <name evidence="1" type="ORF">M9Y10_027143</name>
</gene>
<dbReference type="SUPFAM" id="SSF49785">
    <property type="entry name" value="Galactose-binding domain-like"/>
    <property type="match status" value="1"/>
</dbReference>
<evidence type="ECO:0000313" key="1">
    <source>
        <dbReference type="EMBL" id="KAK8841524.1"/>
    </source>
</evidence>